<protein>
    <submittedName>
        <fullName evidence="1">Uncharacterized protein</fullName>
    </submittedName>
</protein>
<dbReference type="AlphaFoldDB" id="A0A6N4STB8"/>
<proteinExistence type="predicted"/>
<evidence type="ECO:0000313" key="2">
    <source>
        <dbReference type="Proteomes" id="UP000001822"/>
    </source>
</evidence>
<reference evidence="1 2" key="1">
    <citation type="journal article" date="2007" name="Appl. Environ. Microbiol.">
        <title>Genome sequence of the cellulolytic gliding bacterium Cytophaga hutchinsonii.</title>
        <authorList>
            <person name="Xie G."/>
            <person name="Bruce D.C."/>
            <person name="Challacombe J.F."/>
            <person name="Chertkov O."/>
            <person name="Detter J.C."/>
            <person name="Gilna P."/>
            <person name="Han C.S."/>
            <person name="Lucas S."/>
            <person name="Misra M."/>
            <person name="Myers G.L."/>
            <person name="Richardson P."/>
            <person name="Tapia R."/>
            <person name="Thayer N."/>
            <person name="Thompson L.S."/>
            <person name="Brettin T.S."/>
            <person name="Henrissat B."/>
            <person name="Wilson D.B."/>
            <person name="McBride M.J."/>
        </authorList>
    </citation>
    <scope>NUCLEOTIDE SEQUENCE [LARGE SCALE GENOMIC DNA]</scope>
    <source>
        <strain evidence="2">ATCC 33406 / DSM 1761 / CIP 103989 / NBRC 15051 / NCIMB 9469 / D465</strain>
    </source>
</reference>
<dbReference type="Proteomes" id="UP000001822">
    <property type="component" value="Chromosome"/>
</dbReference>
<evidence type="ECO:0000313" key="1">
    <source>
        <dbReference type="EMBL" id="ABG59684.1"/>
    </source>
</evidence>
<sequence length="91" mass="10685">MYGFVRHKYIYTKMAITVTIEKLEKIICQTSDTYIKDYESKIKHIQEKSKLSLWIIGLSIGMELFTLNKLKSEDISDCFNFLLIIVIALFL</sequence>
<dbReference type="KEGG" id="chu:CHU_2428"/>
<accession>A0A6N4STB8</accession>
<name>A0A6N4STB8_CYTH3</name>
<dbReference type="EMBL" id="CP000383">
    <property type="protein sequence ID" value="ABG59684.1"/>
    <property type="molecule type" value="Genomic_DNA"/>
</dbReference>
<keyword evidence="2" id="KW-1185">Reference proteome</keyword>
<gene>
    <name evidence="1" type="ordered locus">CHU_2428</name>
</gene>
<organism evidence="1 2">
    <name type="scientific">Cytophaga hutchinsonii (strain ATCC 33406 / DSM 1761 / CIP 103989 / NBRC 15051 / NCIMB 9469 / D465)</name>
    <dbReference type="NCBI Taxonomy" id="269798"/>
    <lineage>
        <taxon>Bacteria</taxon>
        <taxon>Pseudomonadati</taxon>
        <taxon>Bacteroidota</taxon>
        <taxon>Cytophagia</taxon>
        <taxon>Cytophagales</taxon>
        <taxon>Cytophagaceae</taxon>
        <taxon>Cytophaga</taxon>
    </lineage>
</organism>